<keyword evidence="9 16" id="KW-0521">NADP</keyword>
<dbReference type="PROSITE" id="PS50902">
    <property type="entry name" value="FLAVODOXIN_LIKE"/>
    <property type="match status" value="1"/>
</dbReference>
<dbReference type="InterPro" id="IPR017938">
    <property type="entry name" value="Riboflavin_synthase-like_b-brl"/>
</dbReference>
<evidence type="ECO:0000256" key="8">
    <source>
        <dbReference type="ARBA" id="ARBA00022827"/>
    </source>
</evidence>
<evidence type="ECO:0000256" key="15">
    <source>
        <dbReference type="ARBA" id="ARBA00049342"/>
    </source>
</evidence>
<evidence type="ECO:0000256" key="10">
    <source>
        <dbReference type="ARBA" id="ARBA00022982"/>
    </source>
</evidence>
<evidence type="ECO:0000259" key="19">
    <source>
        <dbReference type="PROSITE" id="PS51384"/>
    </source>
</evidence>
<dbReference type="Gene3D" id="2.40.30.10">
    <property type="entry name" value="Translation factors"/>
    <property type="match status" value="1"/>
</dbReference>
<name>A0AAN7T541_9EURO</name>
<dbReference type="Pfam" id="PF00067">
    <property type="entry name" value="p450"/>
    <property type="match status" value="1"/>
</dbReference>
<dbReference type="Gene3D" id="1.10.630.10">
    <property type="entry name" value="Cytochrome P450"/>
    <property type="match status" value="1"/>
</dbReference>
<evidence type="ECO:0000256" key="1">
    <source>
        <dbReference type="ARBA" id="ARBA00001971"/>
    </source>
</evidence>
<dbReference type="GO" id="GO:0050660">
    <property type="term" value="F:flavin adenine dinucleotide binding"/>
    <property type="evidence" value="ECO:0007669"/>
    <property type="project" value="TreeGrafter"/>
</dbReference>
<dbReference type="InterPro" id="IPR003097">
    <property type="entry name" value="CysJ-like_FAD-binding"/>
</dbReference>
<sequence length="1046" mass="115856">MSTPIPQPPGYPLLGNLTDIDPKSPFQSIKQLAQKYGEIFKLSTLGSDRYILCSERLAAEACNETRFVKGVSENLKQVRNGVGDGLFTAFHGEHNWELAHRTLVPAFGPLGITDMYDEMYDIATQLVSKWARTDPDEPIQVTEDYTRLTLDSIALCAMDKRFNSFYHEEMHPFVDAMTGFLRESGARSRKTRLELLLNQGPTRQYEKDIALMRSVAQEVIDKRRRTPTDKHDLLNAMLFGKDPKTGERLSDESVMNNMITFLIAGHETTSGLLGFTTYYLLKNPEALRKAQEEVDNVVGRGPVRFEHMSKLPYIEAILRESLRLSPTASAFSVTPKPGTTEPVLLGGEYLVPPNAILICWLPEIQRDRTVYGDDAEDFKPERMLSENFTKLPSASWKPFGNGARGCIGRPFAWQEAVLALALILQNFNLHMADPGYSLQIKQNLTIKPDNFYVKVSLRPGIDTTNIERRMFGDLAASVQERATTAATVKNVGDLKPMTVLYGSNSGTCEGLAQKLALAGNSQGFSAAVKPLDSIVDQFPKEHPVVLISASYEGCPPDNAALFTEWLKTADESKFKGAQYSVFGCGHTDWMQTYQKIPTLYDDQLSSKGAQPIIPRGHTNVATGTIFDDFDAWSDQLWSALGGESSTVTEGLDMELSSRSRASHLRYAVQDALIVKNELLTSVDASSEKRYIEFRLPTNASYETGDYLALLPINDFSVVSRVLRRFTLPWDATMKLKKGSHSTIPTDTEMSVSLVLASYVELNMPATKKNLRTIASYMGDKADTIDLTALDQHSPLDILEAHPDLDIPFSVYLSMLPSMRIRQYSISSSPLADPSIASITFSLAGDGTTSSHPGVATNYLKKLQPGSTAQVSIRKSPAPFNPPADTSIPLVMICAGTGVAPFRGFVQDRAARITSSKSSNNFAPAILIIGCRDPAIDALHTEELKKWEAAGAVKLYYAYSRKPELSDGCKYAQDRLWRERAEVAALFNKGAKVLICGSSALGKGVNEVVAQITVDREKEKGHEITEEDAKKWWEKLRNERYAVDVFD</sequence>
<feature type="domain" description="Flavodoxin-like" evidence="18">
    <location>
        <begin position="497"/>
        <end position="637"/>
    </location>
</feature>
<dbReference type="FunFam" id="1.10.630.10:FF:000040">
    <property type="entry name" value="Bifunctional cytochrome P450/NADPH--P450 reductase"/>
    <property type="match status" value="1"/>
</dbReference>
<comment type="catalytic activity">
    <reaction evidence="14 16">
        <text>an organic molecule + reduced [NADPH--hemoprotein reductase] + O2 = an alcohol + oxidized [NADPH--hemoprotein reductase] + H2O + H(+)</text>
        <dbReference type="Rhea" id="RHEA:17149"/>
        <dbReference type="Rhea" id="RHEA-COMP:11964"/>
        <dbReference type="Rhea" id="RHEA-COMP:11965"/>
        <dbReference type="ChEBI" id="CHEBI:15377"/>
        <dbReference type="ChEBI" id="CHEBI:15378"/>
        <dbReference type="ChEBI" id="CHEBI:15379"/>
        <dbReference type="ChEBI" id="CHEBI:30879"/>
        <dbReference type="ChEBI" id="CHEBI:57618"/>
        <dbReference type="ChEBI" id="CHEBI:58210"/>
        <dbReference type="ChEBI" id="CHEBI:142491"/>
        <dbReference type="EC" id="1.14.14.1"/>
    </reaction>
</comment>
<keyword evidence="7 16" id="KW-0479">Metal-binding</keyword>
<evidence type="ECO:0000259" key="18">
    <source>
        <dbReference type="PROSITE" id="PS50902"/>
    </source>
</evidence>
<comment type="caution">
    <text evidence="20">The sequence shown here is derived from an EMBL/GenBank/DDBJ whole genome shotgun (WGS) entry which is preliminary data.</text>
</comment>
<comment type="cofactor">
    <cofactor evidence="16">
        <name>FAD</name>
        <dbReference type="ChEBI" id="CHEBI:57692"/>
    </cofactor>
    <cofactor evidence="16">
        <name>FMN</name>
        <dbReference type="ChEBI" id="CHEBI:58210"/>
    </cofactor>
</comment>
<dbReference type="AlphaFoldDB" id="A0AAN7T541"/>
<dbReference type="CDD" id="cd11068">
    <property type="entry name" value="CYP120A1"/>
    <property type="match status" value="1"/>
</dbReference>
<dbReference type="InterPro" id="IPR008254">
    <property type="entry name" value="Flavodoxin/NO_synth"/>
</dbReference>
<dbReference type="EMBL" id="JAVRRJ010000002">
    <property type="protein sequence ID" value="KAK5088862.1"/>
    <property type="molecule type" value="Genomic_DNA"/>
</dbReference>
<dbReference type="Gene3D" id="3.40.50.360">
    <property type="match status" value="1"/>
</dbReference>
<dbReference type="SUPFAM" id="SSF48264">
    <property type="entry name" value="Cytochrome P450"/>
    <property type="match status" value="1"/>
</dbReference>
<evidence type="ECO:0000256" key="11">
    <source>
        <dbReference type="ARBA" id="ARBA00023002"/>
    </source>
</evidence>
<comment type="cofactor">
    <cofactor evidence="1 16 17">
        <name>heme</name>
        <dbReference type="ChEBI" id="CHEBI:30413"/>
    </cofactor>
</comment>
<evidence type="ECO:0000256" key="4">
    <source>
        <dbReference type="ARBA" id="ARBA00022617"/>
    </source>
</evidence>
<dbReference type="InterPro" id="IPR001128">
    <property type="entry name" value="Cyt_P450"/>
</dbReference>
<dbReference type="EC" id="1.14.14.1" evidence="16"/>
<protein>
    <recommendedName>
        <fullName evidence="16">Bifunctional cytochrome P450/NADPH--P450 reductase</fullName>
    </recommendedName>
    <domain>
        <recommendedName>
            <fullName evidence="16">Cytochrome P450</fullName>
            <ecNumber evidence="16">1.14.14.1</ecNumber>
        </recommendedName>
    </domain>
    <domain>
        <recommendedName>
            <fullName evidence="16">NADPH--cytochrome P450 reductase</fullName>
            <ecNumber evidence="16">1.6.2.4</ecNumber>
        </recommendedName>
    </domain>
</protein>
<dbReference type="Gene3D" id="3.40.50.80">
    <property type="entry name" value="Nucleotide-binding domain of ferredoxin-NADP reductase (FNR) module"/>
    <property type="match status" value="1"/>
</dbReference>
<keyword evidence="3 16" id="KW-0813">Transport</keyword>
<keyword evidence="5 16" id="KW-0285">Flavoprotein</keyword>
<evidence type="ECO:0000256" key="14">
    <source>
        <dbReference type="ARBA" id="ARBA00047827"/>
    </source>
</evidence>
<dbReference type="InterPro" id="IPR017972">
    <property type="entry name" value="Cyt_P450_CS"/>
</dbReference>
<dbReference type="PRINTS" id="PR00385">
    <property type="entry name" value="P450"/>
</dbReference>
<dbReference type="InterPro" id="IPR036396">
    <property type="entry name" value="Cyt_P450_sf"/>
</dbReference>
<dbReference type="CDD" id="cd06206">
    <property type="entry name" value="bifunctional_CYPOR"/>
    <property type="match status" value="1"/>
</dbReference>
<dbReference type="Pfam" id="PF00258">
    <property type="entry name" value="Flavodoxin_1"/>
    <property type="match status" value="1"/>
</dbReference>
<evidence type="ECO:0000256" key="12">
    <source>
        <dbReference type="ARBA" id="ARBA00023004"/>
    </source>
</evidence>
<keyword evidence="8 16" id="KW-0274">FAD</keyword>
<dbReference type="EC" id="1.6.2.4" evidence="16"/>
<evidence type="ECO:0000256" key="7">
    <source>
        <dbReference type="ARBA" id="ARBA00022723"/>
    </source>
</evidence>
<evidence type="ECO:0000256" key="5">
    <source>
        <dbReference type="ARBA" id="ARBA00022630"/>
    </source>
</evidence>
<feature type="domain" description="FAD-binding FR-type" evidence="19">
    <location>
        <begin position="666"/>
        <end position="882"/>
    </location>
</feature>
<dbReference type="SUPFAM" id="SSF63380">
    <property type="entry name" value="Riboflavin synthase domain-like"/>
    <property type="match status" value="1"/>
</dbReference>
<dbReference type="InterPro" id="IPR023173">
    <property type="entry name" value="NADPH_Cyt_P450_Rdtase_alpha"/>
</dbReference>
<evidence type="ECO:0000256" key="17">
    <source>
        <dbReference type="PIRSR" id="PIRSR000209-1"/>
    </source>
</evidence>
<dbReference type="GO" id="GO:0020037">
    <property type="term" value="F:heme binding"/>
    <property type="evidence" value="ECO:0007669"/>
    <property type="project" value="UniProtKB-UniRule"/>
</dbReference>
<dbReference type="PROSITE" id="PS51384">
    <property type="entry name" value="FAD_FR"/>
    <property type="match status" value="1"/>
</dbReference>
<keyword evidence="4 16" id="KW-0349">Heme</keyword>
<evidence type="ECO:0000313" key="21">
    <source>
        <dbReference type="Proteomes" id="UP001309876"/>
    </source>
</evidence>
<dbReference type="InterPro" id="IPR017927">
    <property type="entry name" value="FAD-bd_FR_type"/>
</dbReference>
<comment type="similarity">
    <text evidence="2 16">In the N-terminal section; belongs to the cytochrome P450 family.</text>
</comment>
<dbReference type="PANTHER" id="PTHR19384:SF127">
    <property type="entry name" value="BIFUNCTIONAL CYTOCHROME P450_NADPH--P450 REDUCTASE"/>
    <property type="match status" value="1"/>
</dbReference>
<dbReference type="Pfam" id="PF00175">
    <property type="entry name" value="NAD_binding_1"/>
    <property type="match status" value="1"/>
</dbReference>
<dbReference type="Proteomes" id="UP001309876">
    <property type="component" value="Unassembled WGS sequence"/>
</dbReference>
<keyword evidence="10 16" id="KW-0249">Electron transport</keyword>
<dbReference type="PRINTS" id="PR00463">
    <property type="entry name" value="EP450I"/>
</dbReference>
<dbReference type="InterPro" id="IPR023206">
    <property type="entry name" value="Bifunctional_P450_P450_red"/>
</dbReference>
<dbReference type="GO" id="GO:0005829">
    <property type="term" value="C:cytosol"/>
    <property type="evidence" value="ECO:0007669"/>
    <property type="project" value="TreeGrafter"/>
</dbReference>
<dbReference type="GO" id="GO:0010181">
    <property type="term" value="F:FMN binding"/>
    <property type="evidence" value="ECO:0007669"/>
    <property type="project" value="UniProtKB-UniRule"/>
</dbReference>
<keyword evidence="13 16" id="KW-0503">Monooxygenase</keyword>
<accession>A0AAN7T541</accession>
<dbReference type="InterPro" id="IPR002401">
    <property type="entry name" value="Cyt_P450_E_grp-I"/>
</dbReference>
<dbReference type="Pfam" id="PF00667">
    <property type="entry name" value="FAD_binding_1"/>
    <property type="match status" value="1"/>
</dbReference>
<dbReference type="PIRSF" id="PIRSF000209">
    <property type="entry name" value="Bifunctional_P450_P450R"/>
    <property type="match status" value="1"/>
</dbReference>
<dbReference type="PROSITE" id="PS00086">
    <property type="entry name" value="CYTOCHROME_P450"/>
    <property type="match status" value="1"/>
</dbReference>
<dbReference type="GO" id="GO:0070330">
    <property type="term" value="F:aromatase activity"/>
    <property type="evidence" value="ECO:0007669"/>
    <property type="project" value="UniProtKB-UniRule"/>
</dbReference>
<feature type="binding site" description="axial binding residue" evidence="17">
    <location>
        <position position="406"/>
    </location>
    <ligand>
        <name>heme</name>
        <dbReference type="ChEBI" id="CHEBI:30413"/>
    </ligand>
    <ligandPart>
        <name>Fe</name>
        <dbReference type="ChEBI" id="CHEBI:18248"/>
    </ligandPart>
</feature>
<keyword evidence="12 16" id="KW-0408">Iron</keyword>
<reference evidence="20 21" key="1">
    <citation type="submission" date="2023-08" db="EMBL/GenBank/DDBJ databases">
        <title>Black Yeasts Isolated from many extreme environments.</title>
        <authorList>
            <person name="Coleine C."/>
            <person name="Stajich J.E."/>
            <person name="Selbmann L."/>
        </authorList>
    </citation>
    <scope>NUCLEOTIDE SEQUENCE [LARGE SCALE GENOMIC DNA]</scope>
    <source>
        <strain evidence="20 21">CCFEE 5910</strain>
    </source>
</reference>
<gene>
    <name evidence="20" type="ORF">LTR05_003084</name>
</gene>
<keyword evidence="21" id="KW-1185">Reference proteome</keyword>
<evidence type="ECO:0000256" key="16">
    <source>
        <dbReference type="PIRNR" id="PIRNR000209"/>
    </source>
</evidence>
<evidence type="ECO:0000256" key="3">
    <source>
        <dbReference type="ARBA" id="ARBA00022448"/>
    </source>
</evidence>
<dbReference type="SUPFAM" id="SSF52343">
    <property type="entry name" value="Ferredoxin reductase-like, C-terminal NADP-linked domain"/>
    <property type="match status" value="1"/>
</dbReference>
<keyword evidence="11 16" id="KW-0560">Oxidoreductase</keyword>
<organism evidence="20 21">
    <name type="scientific">Lithohypha guttulata</name>
    <dbReference type="NCBI Taxonomy" id="1690604"/>
    <lineage>
        <taxon>Eukaryota</taxon>
        <taxon>Fungi</taxon>
        <taxon>Dikarya</taxon>
        <taxon>Ascomycota</taxon>
        <taxon>Pezizomycotina</taxon>
        <taxon>Eurotiomycetes</taxon>
        <taxon>Chaetothyriomycetidae</taxon>
        <taxon>Chaetothyriales</taxon>
        <taxon>Trichomeriaceae</taxon>
        <taxon>Lithohypha</taxon>
    </lineage>
</organism>
<dbReference type="GO" id="GO:0003958">
    <property type="term" value="F:NADPH-hemoprotein reductase activity"/>
    <property type="evidence" value="ECO:0007669"/>
    <property type="project" value="UniProtKB-UniRule"/>
</dbReference>
<dbReference type="GO" id="GO:0005506">
    <property type="term" value="F:iron ion binding"/>
    <property type="evidence" value="ECO:0007669"/>
    <property type="project" value="UniProtKB-UniRule"/>
</dbReference>
<keyword evidence="6 16" id="KW-0288">FMN</keyword>
<dbReference type="InterPro" id="IPR039261">
    <property type="entry name" value="FNR_nucleotide-bd"/>
</dbReference>
<proteinExistence type="inferred from homology"/>
<evidence type="ECO:0000313" key="20">
    <source>
        <dbReference type="EMBL" id="KAK5088862.1"/>
    </source>
</evidence>
<dbReference type="InterPro" id="IPR029039">
    <property type="entry name" value="Flavoprotein-like_sf"/>
</dbReference>
<comment type="catalytic activity">
    <reaction evidence="15 16">
        <text>2 oxidized [cytochrome P450] + NADPH = 2 reduced [cytochrome P450] + NADP(+) + H(+)</text>
        <dbReference type="Rhea" id="RHEA:24040"/>
        <dbReference type="Rhea" id="RHEA-COMP:14627"/>
        <dbReference type="Rhea" id="RHEA-COMP:14628"/>
        <dbReference type="ChEBI" id="CHEBI:15378"/>
        <dbReference type="ChEBI" id="CHEBI:55376"/>
        <dbReference type="ChEBI" id="CHEBI:57783"/>
        <dbReference type="ChEBI" id="CHEBI:58349"/>
        <dbReference type="ChEBI" id="CHEBI:60344"/>
        <dbReference type="EC" id="1.6.2.4"/>
    </reaction>
</comment>
<dbReference type="Gene3D" id="1.20.990.10">
    <property type="entry name" value="NADPH-cytochrome p450 Reductase, Chain A, domain 3"/>
    <property type="match status" value="1"/>
</dbReference>
<dbReference type="InterPro" id="IPR001433">
    <property type="entry name" value="OxRdtase_FAD/NAD-bd"/>
</dbReference>
<evidence type="ECO:0000256" key="13">
    <source>
        <dbReference type="ARBA" id="ARBA00023033"/>
    </source>
</evidence>
<evidence type="ECO:0000256" key="9">
    <source>
        <dbReference type="ARBA" id="ARBA00022857"/>
    </source>
</evidence>
<dbReference type="SUPFAM" id="SSF52218">
    <property type="entry name" value="Flavoproteins"/>
    <property type="match status" value="1"/>
</dbReference>
<evidence type="ECO:0000256" key="6">
    <source>
        <dbReference type="ARBA" id="ARBA00022643"/>
    </source>
</evidence>
<evidence type="ECO:0000256" key="2">
    <source>
        <dbReference type="ARBA" id="ARBA00010018"/>
    </source>
</evidence>
<dbReference type="PANTHER" id="PTHR19384">
    <property type="entry name" value="NITRIC OXIDE SYNTHASE-RELATED"/>
    <property type="match status" value="1"/>
</dbReference>